<keyword evidence="5" id="KW-0677">Repeat</keyword>
<gene>
    <name evidence="10" type="ORF">M0R45_035116</name>
</gene>
<dbReference type="PANTHER" id="PTHR47986">
    <property type="entry name" value="OSJNBA0070M12.3 PROTEIN"/>
    <property type="match status" value="1"/>
</dbReference>
<dbReference type="GO" id="GO:0016020">
    <property type="term" value="C:membrane"/>
    <property type="evidence" value="ECO:0007669"/>
    <property type="project" value="UniProtKB-SubCell"/>
</dbReference>
<dbReference type="EMBL" id="JBEDUW010000007">
    <property type="protein sequence ID" value="KAK9911195.1"/>
    <property type="molecule type" value="Genomic_DNA"/>
</dbReference>
<dbReference type="SUPFAM" id="SSF52058">
    <property type="entry name" value="L domain-like"/>
    <property type="match status" value="1"/>
</dbReference>
<name>A0AAW1VTX1_RUBAR</name>
<evidence type="ECO:0000256" key="3">
    <source>
        <dbReference type="ARBA" id="ARBA00022692"/>
    </source>
</evidence>
<reference evidence="10 11" key="1">
    <citation type="journal article" date="2023" name="G3 (Bethesda)">
        <title>A chromosome-length genome assembly and annotation of blackberry (Rubus argutus, cv. 'Hillquist').</title>
        <authorList>
            <person name="Bruna T."/>
            <person name="Aryal R."/>
            <person name="Dudchenko O."/>
            <person name="Sargent D.J."/>
            <person name="Mead D."/>
            <person name="Buti M."/>
            <person name="Cavallini A."/>
            <person name="Hytonen T."/>
            <person name="Andres J."/>
            <person name="Pham M."/>
            <person name="Weisz D."/>
            <person name="Mascagni F."/>
            <person name="Usai G."/>
            <person name="Natali L."/>
            <person name="Bassil N."/>
            <person name="Fernandez G.E."/>
            <person name="Lomsadze A."/>
            <person name="Armour M."/>
            <person name="Olukolu B."/>
            <person name="Poorten T."/>
            <person name="Britton C."/>
            <person name="Davik J."/>
            <person name="Ashrafi H."/>
            <person name="Aiden E.L."/>
            <person name="Borodovsky M."/>
            <person name="Worthington M."/>
        </authorList>
    </citation>
    <scope>NUCLEOTIDE SEQUENCE [LARGE SCALE GENOMIC DNA]</scope>
    <source>
        <strain evidence="10">PI 553951</strain>
    </source>
</reference>
<evidence type="ECO:0000256" key="8">
    <source>
        <dbReference type="ARBA" id="ARBA00023170"/>
    </source>
</evidence>
<protein>
    <recommendedName>
        <fullName evidence="12">Leucine-rich repeat-containing N-terminal plant-type domain-containing protein</fullName>
    </recommendedName>
</protein>
<keyword evidence="3" id="KW-0812">Transmembrane</keyword>
<evidence type="ECO:0000313" key="10">
    <source>
        <dbReference type="EMBL" id="KAK9911195.1"/>
    </source>
</evidence>
<dbReference type="Gene3D" id="3.80.10.10">
    <property type="entry name" value="Ribonuclease Inhibitor"/>
    <property type="match status" value="2"/>
</dbReference>
<comment type="subcellular location">
    <subcellularLocation>
        <location evidence="1">Membrane</location>
        <topology evidence="1">Single-pass membrane protein</topology>
    </subcellularLocation>
</comment>
<proteinExistence type="predicted"/>
<sequence length="218" mass="23574">MRMKMGLSGLICNGKIRVVGLYLQCEDHVRDCKIEPSSSSFGREKLHGGTVLQESTALVIELTWIDLASGNLNGNQLVGHITQALANLKLDKLDLGNYQFMGPIPKFQYNSNSLPELCLSSEWSGNDPCQGPWLGISCNPQSKVSVINLPMRKLIGTLSPSLVNLDSLIDIRLPGNNISGIVPTNLTAAIMVMGAQINGSHGDDGTSLLPLLPKIRRK</sequence>
<evidence type="ECO:0000256" key="5">
    <source>
        <dbReference type="ARBA" id="ARBA00022737"/>
    </source>
</evidence>
<evidence type="ECO:0000256" key="1">
    <source>
        <dbReference type="ARBA" id="ARBA00004167"/>
    </source>
</evidence>
<keyword evidence="6" id="KW-1133">Transmembrane helix</keyword>
<keyword evidence="2" id="KW-0433">Leucine-rich repeat</keyword>
<dbReference type="FunFam" id="3.80.10.10:FF:000129">
    <property type="entry name" value="Leucine-rich repeat receptor-like kinase"/>
    <property type="match status" value="1"/>
</dbReference>
<accession>A0AAW1VTX1</accession>
<dbReference type="PANTHER" id="PTHR47986:SF1">
    <property type="entry name" value="OS04G0685900 PROTEIN"/>
    <property type="match status" value="1"/>
</dbReference>
<dbReference type="InterPro" id="IPR032675">
    <property type="entry name" value="LRR_dom_sf"/>
</dbReference>
<dbReference type="InterPro" id="IPR052422">
    <property type="entry name" value="Auxin_Ser/Thr_Kinase"/>
</dbReference>
<comment type="caution">
    <text evidence="10">The sequence shown here is derived from an EMBL/GenBank/DDBJ whole genome shotgun (WGS) entry which is preliminary data.</text>
</comment>
<evidence type="ECO:0000256" key="6">
    <source>
        <dbReference type="ARBA" id="ARBA00022989"/>
    </source>
</evidence>
<keyword evidence="9" id="KW-0325">Glycoprotein</keyword>
<evidence type="ECO:0008006" key="12">
    <source>
        <dbReference type="Google" id="ProtNLM"/>
    </source>
</evidence>
<keyword evidence="8" id="KW-0675">Receptor</keyword>
<organism evidence="10 11">
    <name type="scientific">Rubus argutus</name>
    <name type="common">Southern blackberry</name>
    <dbReference type="NCBI Taxonomy" id="59490"/>
    <lineage>
        <taxon>Eukaryota</taxon>
        <taxon>Viridiplantae</taxon>
        <taxon>Streptophyta</taxon>
        <taxon>Embryophyta</taxon>
        <taxon>Tracheophyta</taxon>
        <taxon>Spermatophyta</taxon>
        <taxon>Magnoliopsida</taxon>
        <taxon>eudicotyledons</taxon>
        <taxon>Gunneridae</taxon>
        <taxon>Pentapetalae</taxon>
        <taxon>rosids</taxon>
        <taxon>fabids</taxon>
        <taxon>Rosales</taxon>
        <taxon>Rosaceae</taxon>
        <taxon>Rosoideae</taxon>
        <taxon>Rosoideae incertae sedis</taxon>
        <taxon>Rubus</taxon>
    </lineage>
</organism>
<dbReference type="AlphaFoldDB" id="A0AAW1VTX1"/>
<keyword evidence="7" id="KW-0472">Membrane</keyword>
<dbReference type="Proteomes" id="UP001457282">
    <property type="component" value="Unassembled WGS sequence"/>
</dbReference>
<evidence type="ECO:0000256" key="2">
    <source>
        <dbReference type="ARBA" id="ARBA00022614"/>
    </source>
</evidence>
<evidence type="ECO:0000313" key="11">
    <source>
        <dbReference type="Proteomes" id="UP001457282"/>
    </source>
</evidence>
<keyword evidence="11" id="KW-1185">Reference proteome</keyword>
<evidence type="ECO:0000256" key="9">
    <source>
        <dbReference type="ARBA" id="ARBA00023180"/>
    </source>
</evidence>
<evidence type="ECO:0000256" key="4">
    <source>
        <dbReference type="ARBA" id="ARBA00022729"/>
    </source>
</evidence>
<evidence type="ECO:0000256" key="7">
    <source>
        <dbReference type="ARBA" id="ARBA00023136"/>
    </source>
</evidence>
<keyword evidence="4" id="KW-0732">Signal</keyword>